<dbReference type="Gene3D" id="3.80.10.10">
    <property type="entry name" value="Ribonuclease Inhibitor"/>
    <property type="match status" value="1"/>
</dbReference>
<protein>
    <submittedName>
        <fullName evidence="3">Uncharacterized protein</fullName>
    </submittedName>
</protein>
<dbReference type="Pfam" id="PF23622">
    <property type="entry name" value="LRR_At1g61320_AtMIF1"/>
    <property type="match status" value="1"/>
</dbReference>
<dbReference type="Proteomes" id="UP000289738">
    <property type="component" value="Chromosome B02"/>
</dbReference>
<evidence type="ECO:0000259" key="1">
    <source>
        <dbReference type="Pfam" id="PF00646"/>
    </source>
</evidence>
<sequence length="412" mass="48068">MDRFSGLPKTILHDILAKLPNEDAAKTSVLSKAWRETWSTFPRLCICSSYFINVHDLSTANSVWHSTKDILADYVMKRLLRFHEQGLIIKEFRLCMDYIGDFNYMSRHLDIWMKMICECGIKRLELHFPADGDFFPTSEYCPDKWYNLPLCVTEAKSLTELNLKGPIRICRALFLNHSSTIKLHSLRMLCLCSVLFEDKGVIKHLLSYCPLIEHFAMEDCCVYNPLSRENPLLSSPVKSLSLRGLQKLKRVLVSGIQEVYIDAPNLKSFYYVHCDFDDMDVSLKLNLDSCINLRWLRLCSMKNTAIAHKWFLELFDKFPYLETLQIHRCSMSERINISSSQLKFLDFLRCSNLKELNIDAPNLLSCDFRGNDKPVITFLSSSNKLKVNVFTDMDFQHYSLREFIQNINHTRF</sequence>
<dbReference type="SUPFAM" id="SSF52047">
    <property type="entry name" value="RNI-like"/>
    <property type="match status" value="1"/>
</dbReference>
<keyword evidence="4" id="KW-1185">Reference proteome</keyword>
<reference evidence="3 4" key="1">
    <citation type="submission" date="2019-01" db="EMBL/GenBank/DDBJ databases">
        <title>Sequencing of cultivated peanut Arachis hypogaea provides insights into genome evolution and oil improvement.</title>
        <authorList>
            <person name="Chen X."/>
        </authorList>
    </citation>
    <scope>NUCLEOTIDE SEQUENCE [LARGE SCALE GENOMIC DNA]</scope>
    <source>
        <strain evidence="4">cv. Fuhuasheng</strain>
        <tissue evidence="3">Leaves</tissue>
    </source>
</reference>
<proteinExistence type="predicted"/>
<accession>A0A445AIH9</accession>
<evidence type="ECO:0000313" key="4">
    <source>
        <dbReference type="Proteomes" id="UP000289738"/>
    </source>
</evidence>
<organism evidence="3 4">
    <name type="scientific">Arachis hypogaea</name>
    <name type="common">Peanut</name>
    <dbReference type="NCBI Taxonomy" id="3818"/>
    <lineage>
        <taxon>Eukaryota</taxon>
        <taxon>Viridiplantae</taxon>
        <taxon>Streptophyta</taxon>
        <taxon>Embryophyta</taxon>
        <taxon>Tracheophyta</taxon>
        <taxon>Spermatophyta</taxon>
        <taxon>Magnoliopsida</taxon>
        <taxon>eudicotyledons</taxon>
        <taxon>Gunneridae</taxon>
        <taxon>Pentapetalae</taxon>
        <taxon>rosids</taxon>
        <taxon>fabids</taxon>
        <taxon>Fabales</taxon>
        <taxon>Fabaceae</taxon>
        <taxon>Papilionoideae</taxon>
        <taxon>50 kb inversion clade</taxon>
        <taxon>dalbergioids sensu lato</taxon>
        <taxon>Dalbergieae</taxon>
        <taxon>Pterocarpus clade</taxon>
        <taxon>Arachis</taxon>
    </lineage>
</organism>
<dbReference type="InterPro" id="IPR032675">
    <property type="entry name" value="LRR_dom_sf"/>
</dbReference>
<comment type="caution">
    <text evidence="3">The sequence shown here is derived from an EMBL/GenBank/DDBJ whole genome shotgun (WGS) entry which is preliminary data.</text>
</comment>
<dbReference type="PANTHER" id="PTHR34145:SF28">
    <property type="entry name" value="F-BOX DOMAIN-CONTAINING PROTEIN"/>
    <property type="match status" value="1"/>
</dbReference>
<dbReference type="InterPro" id="IPR001810">
    <property type="entry name" value="F-box_dom"/>
</dbReference>
<dbReference type="InterPro" id="IPR036047">
    <property type="entry name" value="F-box-like_dom_sf"/>
</dbReference>
<evidence type="ECO:0000313" key="3">
    <source>
        <dbReference type="EMBL" id="RYR26243.1"/>
    </source>
</evidence>
<dbReference type="SUPFAM" id="SSF81383">
    <property type="entry name" value="F-box domain"/>
    <property type="match status" value="1"/>
</dbReference>
<dbReference type="InterPro" id="IPR055357">
    <property type="entry name" value="LRR_At1g61320_AtMIF1"/>
</dbReference>
<dbReference type="InterPro" id="IPR053772">
    <property type="entry name" value="At1g61320/At1g61330-like"/>
</dbReference>
<feature type="domain" description="F-box" evidence="1">
    <location>
        <begin position="4"/>
        <end position="43"/>
    </location>
</feature>
<feature type="domain" description="At1g61320/AtMIF1 LRR" evidence="2">
    <location>
        <begin position="286"/>
        <end position="402"/>
    </location>
</feature>
<gene>
    <name evidence="3" type="ORF">Ahy_B02g060455</name>
</gene>
<evidence type="ECO:0000259" key="2">
    <source>
        <dbReference type="Pfam" id="PF23622"/>
    </source>
</evidence>
<name>A0A445AIH9_ARAHY</name>
<dbReference type="AlphaFoldDB" id="A0A445AIH9"/>
<dbReference type="Pfam" id="PF00646">
    <property type="entry name" value="F-box"/>
    <property type="match status" value="1"/>
</dbReference>
<dbReference type="EMBL" id="SDMP01000012">
    <property type="protein sequence ID" value="RYR26243.1"/>
    <property type="molecule type" value="Genomic_DNA"/>
</dbReference>
<dbReference type="PANTHER" id="PTHR34145">
    <property type="entry name" value="OS02G0105600 PROTEIN"/>
    <property type="match status" value="1"/>
</dbReference>
<dbReference type="STRING" id="3818.A0A445AIH9"/>